<organism evidence="9 10">
    <name type="scientific">Streptomyces axinellae</name>
    <dbReference type="NCBI Taxonomy" id="552788"/>
    <lineage>
        <taxon>Bacteria</taxon>
        <taxon>Bacillati</taxon>
        <taxon>Actinomycetota</taxon>
        <taxon>Actinomycetes</taxon>
        <taxon>Kitasatosporales</taxon>
        <taxon>Streptomycetaceae</taxon>
        <taxon>Streptomyces</taxon>
    </lineage>
</organism>
<keyword evidence="10" id="KW-1185">Reference proteome</keyword>
<evidence type="ECO:0000256" key="5">
    <source>
        <dbReference type="ARBA" id="ARBA00022840"/>
    </source>
</evidence>
<comment type="caution">
    <text evidence="9">The sequence shown here is derived from an EMBL/GenBank/DDBJ whole genome shotgun (WGS) entry which is preliminary data.</text>
</comment>
<dbReference type="SMART" id="SM00382">
    <property type="entry name" value="AAA"/>
    <property type="match status" value="1"/>
</dbReference>
<reference evidence="10" key="1">
    <citation type="journal article" date="2019" name="Int. J. Syst. Evol. Microbiol.">
        <title>The Global Catalogue of Microorganisms (GCM) 10K type strain sequencing project: providing services to taxonomists for standard genome sequencing and annotation.</title>
        <authorList>
            <consortium name="The Broad Institute Genomics Platform"/>
            <consortium name="The Broad Institute Genome Sequencing Center for Infectious Disease"/>
            <person name="Wu L."/>
            <person name="Ma J."/>
        </authorList>
    </citation>
    <scope>NUCLEOTIDE SEQUENCE [LARGE SCALE GENOMIC DNA]</scope>
    <source>
        <strain evidence="10">JCM 16373</strain>
    </source>
</reference>
<evidence type="ECO:0000256" key="6">
    <source>
        <dbReference type="ARBA" id="ARBA00023251"/>
    </source>
</evidence>
<keyword evidence="4" id="KW-0547">Nucleotide-binding</keyword>
<dbReference type="EMBL" id="BAAARJ010000012">
    <property type="protein sequence ID" value="GAA2620966.1"/>
    <property type="molecule type" value="Genomic_DNA"/>
</dbReference>
<dbReference type="InterPro" id="IPR050763">
    <property type="entry name" value="ABC_transporter_ATP-binding"/>
</dbReference>
<evidence type="ECO:0000256" key="1">
    <source>
        <dbReference type="ARBA" id="ARBA00004202"/>
    </source>
</evidence>
<evidence type="ECO:0000259" key="8">
    <source>
        <dbReference type="PROSITE" id="PS50893"/>
    </source>
</evidence>
<dbReference type="InterPro" id="IPR027417">
    <property type="entry name" value="P-loop_NTPase"/>
</dbReference>
<evidence type="ECO:0000313" key="10">
    <source>
        <dbReference type="Proteomes" id="UP001501447"/>
    </source>
</evidence>
<protein>
    <submittedName>
        <fullName evidence="9">ATP-binding cassette domain-containing protein</fullName>
    </submittedName>
</protein>
<keyword evidence="3" id="KW-0813">Transport</keyword>
<name>A0ABP6CKM7_9ACTN</name>
<gene>
    <name evidence="9" type="ORF">GCM10009863_38770</name>
</gene>
<dbReference type="InterPro" id="IPR003593">
    <property type="entry name" value="AAA+_ATPase"/>
</dbReference>
<keyword evidence="6" id="KW-0046">Antibiotic resistance</keyword>
<evidence type="ECO:0000256" key="4">
    <source>
        <dbReference type="ARBA" id="ARBA00022741"/>
    </source>
</evidence>
<sequence>MQIENALCFYRVMTTTPPPPGAMPSGTPPTGSGHAHPPPSGRPAALDIRGLTRTYALASGQVHAVRGIDLTVARGEILGFLGPNGAGKTTTLRMLVTLLPPSGGEARVAGHDLRADPAAVRARIGYVAQAGGLDPACGVREELLTQARLHRMTRPQARQRAGELAEELALTALLDRPTAALSGGQRRRLEIALGLVHRPEVLFLDEPTTGLDPVSRAELWQLVRRIRRDHGTTVFLTTHYLDEADALCDRVVVIDEGRTIAEGTPAALKRQYAPGADGTLQDAFLALTGRGPAHEPVAV</sequence>
<dbReference type="Proteomes" id="UP001501447">
    <property type="component" value="Unassembled WGS sequence"/>
</dbReference>
<dbReference type="PANTHER" id="PTHR42711:SF5">
    <property type="entry name" value="ABC TRANSPORTER ATP-BINDING PROTEIN NATA"/>
    <property type="match status" value="1"/>
</dbReference>
<dbReference type="Pfam" id="PF00005">
    <property type="entry name" value="ABC_tran"/>
    <property type="match status" value="1"/>
</dbReference>
<evidence type="ECO:0000256" key="2">
    <source>
        <dbReference type="ARBA" id="ARBA00005417"/>
    </source>
</evidence>
<evidence type="ECO:0000256" key="3">
    <source>
        <dbReference type="ARBA" id="ARBA00022448"/>
    </source>
</evidence>
<comment type="subcellular location">
    <subcellularLocation>
        <location evidence="1">Cell membrane</location>
        <topology evidence="1">Peripheral membrane protein</topology>
    </subcellularLocation>
</comment>
<keyword evidence="5 9" id="KW-0067">ATP-binding</keyword>
<dbReference type="InterPro" id="IPR017871">
    <property type="entry name" value="ABC_transporter-like_CS"/>
</dbReference>
<dbReference type="PROSITE" id="PS50893">
    <property type="entry name" value="ABC_TRANSPORTER_2"/>
    <property type="match status" value="1"/>
</dbReference>
<dbReference type="Gene3D" id="3.40.50.300">
    <property type="entry name" value="P-loop containing nucleotide triphosphate hydrolases"/>
    <property type="match status" value="1"/>
</dbReference>
<feature type="region of interest" description="Disordered" evidence="7">
    <location>
        <begin position="17"/>
        <end position="43"/>
    </location>
</feature>
<dbReference type="PANTHER" id="PTHR42711">
    <property type="entry name" value="ABC TRANSPORTER ATP-BINDING PROTEIN"/>
    <property type="match status" value="1"/>
</dbReference>
<accession>A0ABP6CKM7</accession>
<evidence type="ECO:0000313" key="9">
    <source>
        <dbReference type="EMBL" id="GAA2620966.1"/>
    </source>
</evidence>
<dbReference type="SUPFAM" id="SSF52540">
    <property type="entry name" value="P-loop containing nucleoside triphosphate hydrolases"/>
    <property type="match status" value="1"/>
</dbReference>
<proteinExistence type="inferred from homology"/>
<dbReference type="GO" id="GO:0005524">
    <property type="term" value="F:ATP binding"/>
    <property type="evidence" value="ECO:0007669"/>
    <property type="project" value="UniProtKB-KW"/>
</dbReference>
<dbReference type="PROSITE" id="PS00211">
    <property type="entry name" value="ABC_TRANSPORTER_1"/>
    <property type="match status" value="1"/>
</dbReference>
<dbReference type="InterPro" id="IPR003439">
    <property type="entry name" value="ABC_transporter-like_ATP-bd"/>
</dbReference>
<evidence type="ECO:0000256" key="7">
    <source>
        <dbReference type="SAM" id="MobiDB-lite"/>
    </source>
</evidence>
<feature type="compositionally biased region" description="Low complexity" evidence="7">
    <location>
        <begin position="23"/>
        <end position="33"/>
    </location>
</feature>
<feature type="domain" description="ABC transporter" evidence="8">
    <location>
        <begin position="46"/>
        <end position="281"/>
    </location>
</feature>
<comment type="similarity">
    <text evidence="2">Belongs to the ABC transporter superfamily.</text>
</comment>